<sequence>MDVVDDDLDLRRRTNLQLEVPGVKLSASLNLSVTEYVGQTMVGVTAALGNAYRMRIKCGVKVDYTLFVVVMLAIELPVERCVFLHIIAGFTKNIISSILTIIGAIPITGKTGDFVVDRIANVPIRIGGSEINVFMPIQHIPLTILNVEFKCVTQGKLIG</sequence>
<dbReference type="Proteomes" id="UP001195483">
    <property type="component" value="Unassembled WGS sequence"/>
</dbReference>
<gene>
    <name evidence="1" type="ORF">CHS0354_024966</name>
</gene>
<comment type="caution">
    <text evidence="1">The sequence shown here is derived from an EMBL/GenBank/DDBJ whole genome shotgun (WGS) entry which is preliminary data.</text>
</comment>
<dbReference type="EMBL" id="JAEAOA010001484">
    <property type="protein sequence ID" value="KAK3602644.1"/>
    <property type="molecule type" value="Genomic_DNA"/>
</dbReference>
<accession>A0AAE0T3E6</accession>
<protein>
    <submittedName>
        <fullName evidence="1">Uncharacterized protein</fullName>
    </submittedName>
</protein>
<organism evidence="1 2">
    <name type="scientific">Potamilus streckersoni</name>
    <dbReference type="NCBI Taxonomy" id="2493646"/>
    <lineage>
        <taxon>Eukaryota</taxon>
        <taxon>Metazoa</taxon>
        <taxon>Spiralia</taxon>
        <taxon>Lophotrochozoa</taxon>
        <taxon>Mollusca</taxon>
        <taxon>Bivalvia</taxon>
        <taxon>Autobranchia</taxon>
        <taxon>Heteroconchia</taxon>
        <taxon>Palaeoheterodonta</taxon>
        <taxon>Unionida</taxon>
        <taxon>Unionoidea</taxon>
        <taxon>Unionidae</taxon>
        <taxon>Ambleminae</taxon>
        <taxon>Lampsilini</taxon>
        <taxon>Potamilus</taxon>
    </lineage>
</organism>
<name>A0AAE0T3E6_9BIVA</name>
<reference evidence="1" key="2">
    <citation type="journal article" date="2021" name="Genome Biol. Evol.">
        <title>Developing a high-quality reference genome for a parasitic bivalve with doubly uniparental inheritance (Bivalvia: Unionida).</title>
        <authorList>
            <person name="Smith C.H."/>
        </authorList>
    </citation>
    <scope>NUCLEOTIDE SEQUENCE</scope>
    <source>
        <strain evidence="1">CHS0354</strain>
        <tissue evidence="1">Mantle</tissue>
    </source>
</reference>
<keyword evidence="2" id="KW-1185">Reference proteome</keyword>
<reference evidence="1" key="3">
    <citation type="submission" date="2023-05" db="EMBL/GenBank/DDBJ databases">
        <authorList>
            <person name="Smith C.H."/>
        </authorList>
    </citation>
    <scope>NUCLEOTIDE SEQUENCE</scope>
    <source>
        <strain evidence="1">CHS0354</strain>
        <tissue evidence="1">Mantle</tissue>
    </source>
</reference>
<proteinExistence type="predicted"/>
<reference evidence="1" key="1">
    <citation type="journal article" date="2021" name="Genome Biol. Evol.">
        <title>A High-Quality Reference Genome for a Parasitic Bivalve with Doubly Uniparental Inheritance (Bivalvia: Unionida).</title>
        <authorList>
            <person name="Smith C.H."/>
        </authorList>
    </citation>
    <scope>NUCLEOTIDE SEQUENCE</scope>
    <source>
        <strain evidence="1">CHS0354</strain>
    </source>
</reference>
<evidence type="ECO:0000313" key="1">
    <source>
        <dbReference type="EMBL" id="KAK3602644.1"/>
    </source>
</evidence>
<evidence type="ECO:0000313" key="2">
    <source>
        <dbReference type="Proteomes" id="UP001195483"/>
    </source>
</evidence>
<dbReference type="AlphaFoldDB" id="A0AAE0T3E6"/>